<dbReference type="Gene3D" id="3.10.310.70">
    <property type="match status" value="1"/>
</dbReference>
<dbReference type="Proteomes" id="UP001652442">
    <property type="component" value="Unassembled WGS sequence"/>
</dbReference>
<dbReference type="SUPFAM" id="SSF51556">
    <property type="entry name" value="Metallo-dependent hydrolases"/>
    <property type="match status" value="1"/>
</dbReference>
<evidence type="ECO:0000259" key="1">
    <source>
        <dbReference type="Pfam" id="PF07969"/>
    </source>
</evidence>
<dbReference type="InterPro" id="IPR032466">
    <property type="entry name" value="Metal_Hydrolase"/>
</dbReference>
<dbReference type="PANTHER" id="PTHR22642:SF2">
    <property type="entry name" value="PROTEIN LONG AFTER FAR-RED 3"/>
    <property type="match status" value="1"/>
</dbReference>
<dbReference type="SUPFAM" id="SSF51338">
    <property type="entry name" value="Composite domain of metallo-dependent hydrolases"/>
    <property type="match status" value="1"/>
</dbReference>
<evidence type="ECO:0000313" key="2">
    <source>
        <dbReference type="EMBL" id="MCU6762052.1"/>
    </source>
</evidence>
<dbReference type="Gene3D" id="2.30.40.10">
    <property type="entry name" value="Urease, subunit C, domain 1"/>
    <property type="match status" value="1"/>
</dbReference>
<reference evidence="2 3" key="1">
    <citation type="journal article" date="2021" name="ISME Commun">
        <title>Automated analysis of genomic sequences facilitates high-throughput and comprehensive description of bacteria.</title>
        <authorList>
            <person name="Hitch T.C.A."/>
        </authorList>
    </citation>
    <scope>NUCLEOTIDE SEQUENCE [LARGE SCALE GENOMIC DNA]</scope>
    <source>
        <strain evidence="2 3">Sanger_109</strain>
    </source>
</reference>
<dbReference type="PANTHER" id="PTHR22642">
    <property type="entry name" value="IMIDAZOLONEPROPIONASE"/>
    <property type="match status" value="1"/>
</dbReference>
<organism evidence="2 3">
    <name type="scientific">Brotonthovivens ammoniilytica</name>
    <dbReference type="NCBI Taxonomy" id="2981725"/>
    <lineage>
        <taxon>Bacteria</taxon>
        <taxon>Bacillati</taxon>
        <taxon>Bacillota</taxon>
        <taxon>Clostridia</taxon>
        <taxon>Lachnospirales</taxon>
        <taxon>Lachnospiraceae</taxon>
        <taxon>Brotonthovivens</taxon>
    </lineage>
</organism>
<feature type="domain" description="Amidohydrolase 3" evidence="1">
    <location>
        <begin position="66"/>
        <end position="543"/>
    </location>
</feature>
<comment type="caution">
    <text evidence="2">The sequence shown here is derived from an EMBL/GenBank/DDBJ whole genome shotgun (WGS) entry which is preliminary data.</text>
</comment>
<name>A0ABT2TIL9_9FIRM</name>
<proteinExistence type="predicted"/>
<dbReference type="EMBL" id="JAOQJQ010000002">
    <property type="protein sequence ID" value="MCU6762052.1"/>
    <property type="molecule type" value="Genomic_DNA"/>
</dbReference>
<gene>
    <name evidence="2" type="ORF">OCV88_06810</name>
</gene>
<dbReference type="InterPro" id="IPR033932">
    <property type="entry name" value="YtcJ-like"/>
</dbReference>
<evidence type="ECO:0000313" key="3">
    <source>
        <dbReference type="Proteomes" id="UP001652442"/>
    </source>
</evidence>
<dbReference type="Pfam" id="PF07969">
    <property type="entry name" value="Amidohydro_3"/>
    <property type="match status" value="1"/>
</dbReference>
<dbReference type="InterPro" id="IPR011059">
    <property type="entry name" value="Metal-dep_hydrolase_composite"/>
</dbReference>
<dbReference type="RefSeq" id="WP_158424783.1">
    <property type="nucleotide sequence ID" value="NZ_JAOQJQ010000002.1"/>
</dbReference>
<dbReference type="InterPro" id="IPR013108">
    <property type="entry name" value="Amidohydro_3"/>
</dbReference>
<accession>A0ABT2TIL9</accession>
<protein>
    <submittedName>
        <fullName evidence="2">Amidohydrolase</fullName>
    </submittedName>
</protein>
<dbReference type="Gene3D" id="3.20.20.140">
    <property type="entry name" value="Metal-dependent hydrolases"/>
    <property type="match status" value="1"/>
</dbReference>
<sequence>MLNWKPYADLIIHNAIIYTADLSLAEICSGNYNFPVIEHGFAAAKDGRTIAVGSGDWRIYAGSDTKIIDAKGLPLLPGLIDCHIHDMEFGLEQMGMDFSRCLSLEEMQKTITQYVKTASPGSWLKGSGWNECLWDSNRPPCCKDLDKFAPKNPLYCQHISHHICVTNSLGLRLAKITKDTPDPEGGSIGHFDNGEPNGLFYDRAAIALLEHVMPETCEEEHIKALETSGAILNRFGITQVMNSMMTCDEMRAYLQARKQNRLSYRANLMFSLDRSLGDVHVQAERIKQMTAVTGFGDDMVKMAGIKIILDGVMSAGTAALREEYEHISGRGSTSYSSHDLKLLAQLAGKYHWQVGIHCCGDRSADMAMDMFEQTCHPQNRHFIIHLTLAHPDQISRLKASDISLALQPAINTELGEQAVIGQKYSNLYMPLQTLFREGIIVGGSSDAPVVTCSPFAGMASAVERRLSDGSIHRPNERISIRQALLMWTRGSAYLCHTENTCGKIAAGALADYIIIDTPLLNTSADEIRHTRVLHTILGGKTVYQI</sequence>
<dbReference type="CDD" id="cd01300">
    <property type="entry name" value="YtcJ_like"/>
    <property type="match status" value="1"/>
</dbReference>
<keyword evidence="3" id="KW-1185">Reference proteome</keyword>